<organism evidence="4 5">
    <name type="scientific">Gossypium schwendimanii</name>
    <name type="common">Cotton</name>
    <dbReference type="NCBI Taxonomy" id="34291"/>
    <lineage>
        <taxon>Eukaryota</taxon>
        <taxon>Viridiplantae</taxon>
        <taxon>Streptophyta</taxon>
        <taxon>Embryophyta</taxon>
        <taxon>Tracheophyta</taxon>
        <taxon>Spermatophyta</taxon>
        <taxon>Magnoliopsida</taxon>
        <taxon>eudicotyledons</taxon>
        <taxon>Gunneridae</taxon>
        <taxon>Pentapetalae</taxon>
        <taxon>rosids</taxon>
        <taxon>malvids</taxon>
        <taxon>Malvales</taxon>
        <taxon>Malvaceae</taxon>
        <taxon>Malvoideae</taxon>
        <taxon>Gossypium</taxon>
    </lineage>
</organism>
<name>A0A7J9N1B5_GOSSC</name>
<dbReference type="PANTHER" id="PTHR31286">
    <property type="entry name" value="GLYCINE-RICH CELL WALL STRUCTURAL PROTEIN 1.8-LIKE"/>
    <property type="match status" value="1"/>
</dbReference>
<dbReference type="SUPFAM" id="SSF56219">
    <property type="entry name" value="DNase I-like"/>
    <property type="match status" value="1"/>
</dbReference>
<keyword evidence="5" id="KW-1185">Reference proteome</keyword>
<evidence type="ECO:0008006" key="6">
    <source>
        <dbReference type="Google" id="ProtNLM"/>
    </source>
</evidence>
<dbReference type="OrthoDB" id="1106899at2759"/>
<accession>A0A7J9N1B5</accession>
<dbReference type="Pfam" id="PF14392">
    <property type="entry name" value="zf-CCHC_4"/>
    <property type="match status" value="1"/>
</dbReference>
<feature type="domain" description="Zinc knuckle CX2CX4HX4C" evidence="3">
    <location>
        <begin position="321"/>
        <end position="368"/>
    </location>
</feature>
<dbReference type="EMBL" id="JABFAF010266629">
    <property type="protein sequence ID" value="MBA0876944.1"/>
    <property type="molecule type" value="Genomic_DNA"/>
</dbReference>
<reference evidence="4 5" key="1">
    <citation type="journal article" date="2019" name="Genome Biol. Evol.">
        <title>Insights into the evolution of the New World diploid cottons (Gossypium, subgenus Houzingenia) based on genome sequencing.</title>
        <authorList>
            <person name="Grover C.E."/>
            <person name="Arick M.A. 2nd"/>
            <person name="Thrash A."/>
            <person name="Conover J.L."/>
            <person name="Sanders W.S."/>
            <person name="Peterson D.G."/>
            <person name="Frelichowski J.E."/>
            <person name="Scheffler J.A."/>
            <person name="Scheffler B.E."/>
            <person name="Wendel J.F."/>
        </authorList>
    </citation>
    <scope>NUCLEOTIDE SEQUENCE [LARGE SCALE GENOMIC DNA]</scope>
    <source>
        <strain evidence="4">1</strain>
        <tissue evidence="4">Leaf</tissue>
    </source>
</reference>
<evidence type="ECO:0000259" key="2">
    <source>
        <dbReference type="Pfam" id="PF14111"/>
    </source>
</evidence>
<feature type="domain" description="DUF4283" evidence="2">
    <location>
        <begin position="194"/>
        <end position="269"/>
    </location>
</feature>
<dbReference type="Proteomes" id="UP000593576">
    <property type="component" value="Unassembled WGS sequence"/>
</dbReference>
<protein>
    <recommendedName>
        <fullName evidence="6">CCHC-type domain-containing protein</fullName>
    </recommendedName>
</protein>
<dbReference type="InterPro" id="IPR025836">
    <property type="entry name" value="Zn_knuckle_CX2CX4HX4C"/>
</dbReference>
<dbReference type="InterPro" id="IPR040256">
    <property type="entry name" value="At4g02000-like"/>
</dbReference>
<sequence>MDDPFTTNVIEHELSHLFYSVVLAMLIELFNFFDGPLGEEIFLVHHILSLFHLRDHFELEEHLLDSYGGWPNLGLGIILTIHDSTSVDPTKGRVLLQDFNNFFLVSFCFVWGFRGFQWRAARELYGGYLRVLAASPFPCGFVDAFLVTCGENLGTAKDINVLLERLNFSEEESKRVISTNTKPSNIQGYEAWVMGKIMSGEKVNREAMYRVLKSLWFTKEEGNFVALNDGIILVKFGNIDDRTRILNLTPWLFDQYLFAMLPFVDVFNIMPLWIRIYNIPMEQMDRQVAIDVGKAIGEVVAIDWSDRDQGWTDHIRIRVRIDVLKPLRRVVHLVGSKGSKTICTIKYERLPAFCYICGLIGHTTQKCNRKEEHLVTGNISFQYGSWLRVQLGGTTQTRGNWRNGIEILEKKINLSEETKDAKERSGEVNDITLLKEKEKAKAGEEESESCSPMEKRPTKLAHDGEGKMRCKRKRVKGSNGENNEESPSRLVRRKLAENISPCKTVTGVDVAVQNYSSHHIDSLDILRTVRRSIREDWVVGGDFNAIISDAEKEGGCRKFRVTMEKFHDVMKELSLVDIKIDKVGLCGLTIGRGITWSKRDWIDFLSRLMANAIDSLPFLAAKVVRKSNSDHLVRTSGTRDLSLNMMHVG</sequence>
<feature type="compositionally biased region" description="Basic and acidic residues" evidence="1">
    <location>
        <begin position="453"/>
        <end position="468"/>
    </location>
</feature>
<dbReference type="Gene3D" id="3.60.10.10">
    <property type="entry name" value="Endonuclease/exonuclease/phosphatase"/>
    <property type="match status" value="1"/>
</dbReference>
<dbReference type="Pfam" id="PF14111">
    <property type="entry name" value="DUF4283"/>
    <property type="match status" value="1"/>
</dbReference>
<dbReference type="InterPro" id="IPR036691">
    <property type="entry name" value="Endo/exonu/phosph_ase_sf"/>
</dbReference>
<evidence type="ECO:0000313" key="4">
    <source>
        <dbReference type="EMBL" id="MBA0876944.1"/>
    </source>
</evidence>
<dbReference type="AlphaFoldDB" id="A0A7J9N1B5"/>
<comment type="caution">
    <text evidence="4">The sequence shown here is derived from an EMBL/GenBank/DDBJ whole genome shotgun (WGS) entry which is preliminary data.</text>
</comment>
<dbReference type="InterPro" id="IPR025558">
    <property type="entry name" value="DUF4283"/>
</dbReference>
<feature type="region of interest" description="Disordered" evidence="1">
    <location>
        <begin position="437"/>
        <end position="490"/>
    </location>
</feature>
<evidence type="ECO:0000313" key="5">
    <source>
        <dbReference type="Proteomes" id="UP000593576"/>
    </source>
</evidence>
<proteinExistence type="predicted"/>
<evidence type="ECO:0000256" key="1">
    <source>
        <dbReference type="SAM" id="MobiDB-lite"/>
    </source>
</evidence>
<gene>
    <name evidence="4" type="ORF">Goshw_021189</name>
</gene>
<dbReference type="PANTHER" id="PTHR31286:SF178">
    <property type="entry name" value="DUF4283 DOMAIN-CONTAINING PROTEIN"/>
    <property type="match status" value="1"/>
</dbReference>
<evidence type="ECO:0000259" key="3">
    <source>
        <dbReference type="Pfam" id="PF14392"/>
    </source>
</evidence>